<dbReference type="AlphaFoldDB" id="A0AAW8CC86"/>
<reference evidence="1 2" key="1">
    <citation type="journal article" date="2023" name="Front. Microbiol.">
        <title>Phylogeography and host specificity of Pasteurellaceae pathogenic to sea-farmed fish in the north-east Atlantic.</title>
        <authorList>
            <person name="Gulla S."/>
            <person name="Colquhoun D.J."/>
            <person name="Olsen A.B."/>
            <person name="Spilsberg B."/>
            <person name="Lagesen K."/>
            <person name="Aakesson C.P."/>
            <person name="Strom S."/>
            <person name="Manji F."/>
            <person name="Birkbeck T.H."/>
            <person name="Nilsen H.K."/>
        </authorList>
    </citation>
    <scope>NUCLEOTIDE SEQUENCE [LARGE SCALE GENOMIC DNA]</scope>
    <source>
        <strain evidence="1 2">NVIB3131</strain>
    </source>
</reference>
<evidence type="ECO:0000313" key="1">
    <source>
        <dbReference type="EMBL" id="MDP8149426.1"/>
    </source>
</evidence>
<name>A0AAW8CC86_9PAST</name>
<gene>
    <name evidence="1" type="ORF">QJU57_10140</name>
</gene>
<proteinExistence type="predicted"/>
<dbReference type="Proteomes" id="UP001226020">
    <property type="component" value="Unassembled WGS sequence"/>
</dbReference>
<sequence>MLFSAVSTVTELDKDGDGIADTTTEATTKPDGTVVTTVHTDSNDDGIQDEVTIVTQEPGNGAKTTSTGTIVNHSDGTQTITLVKDKFSDNGCLTNEIQTLNENGLVTKTEYDFDRDGRADQIIYYEHDTDGNVVKESLDRYALGNIDTVNRYEDFNENGQARVRQLDRDADAKIDYISYSTYDEMGRVTRVDIDQNADGRINETNLYSDFNAQNRALTVSVDKDRDVSTIERIIHRTYDDEGRLLSWGSDNDGSGDKMDYVTHYSEFTPCGKAQLFELDRGDDGNINSRTKTTYDKYGRAVEQLLDQDGDNTYERRIETHYDNYGRRIAWNSDENNDGTIDQGNYYKDFDAFDKATVIFKDKGDDGKVESIQYKESSIGSLELDSYEGFSYEDLSTIWLSQKNSTVLTISDDVLNSIAGDTLTIRSSTKDDVLKLSQEIIDTKVEGDTNPDTYTIGDLSIVVDPDIIVIAG</sequence>
<comment type="caution">
    <text evidence="1">The sequence shown here is derived from an EMBL/GenBank/DDBJ whole genome shotgun (WGS) entry which is preliminary data.</text>
</comment>
<keyword evidence="2" id="KW-1185">Reference proteome</keyword>
<accession>A0AAW8CC86</accession>
<organism evidence="1 2">
    <name type="scientific">Phocoenobacter atlanticus subsp. atlanticus</name>
    <dbReference type="NCBI Taxonomy" id="3061285"/>
    <lineage>
        <taxon>Bacteria</taxon>
        <taxon>Pseudomonadati</taxon>
        <taxon>Pseudomonadota</taxon>
        <taxon>Gammaproteobacteria</taxon>
        <taxon>Pasteurellales</taxon>
        <taxon>Pasteurellaceae</taxon>
        <taxon>Phocoenobacter</taxon>
        <taxon>Phocoenobacter atlanticus</taxon>
    </lineage>
</organism>
<dbReference type="EMBL" id="JASAXT010000029">
    <property type="protein sequence ID" value="MDP8149426.1"/>
    <property type="molecule type" value="Genomic_DNA"/>
</dbReference>
<protein>
    <submittedName>
        <fullName evidence="1">Uncharacterized protein</fullName>
    </submittedName>
</protein>
<evidence type="ECO:0000313" key="2">
    <source>
        <dbReference type="Proteomes" id="UP001226020"/>
    </source>
</evidence>